<protein>
    <submittedName>
        <fullName evidence="2">Uncharacterized protein</fullName>
    </submittedName>
</protein>
<feature type="transmembrane region" description="Helical" evidence="1">
    <location>
        <begin position="114"/>
        <end position="133"/>
    </location>
</feature>
<dbReference type="EMBL" id="CAJPWZ010000352">
    <property type="protein sequence ID" value="CAG2191082.1"/>
    <property type="molecule type" value="Genomic_DNA"/>
</dbReference>
<feature type="transmembrane region" description="Helical" evidence="1">
    <location>
        <begin position="493"/>
        <end position="516"/>
    </location>
</feature>
<evidence type="ECO:0000313" key="2">
    <source>
        <dbReference type="EMBL" id="CAG2191082.1"/>
    </source>
</evidence>
<proteinExistence type="predicted"/>
<evidence type="ECO:0000313" key="3">
    <source>
        <dbReference type="Proteomes" id="UP000683360"/>
    </source>
</evidence>
<reference evidence="2" key="1">
    <citation type="submission" date="2021-03" db="EMBL/GenBank/DDBJ databases">
        <authorList>
            <person name="Bekaert M."/>
        </authorList>
    </citation>
    <scope>NUCLEOTIDE SEQUENCE</scope>
</reference>
<feature type="transmembrane region" description="Helical" evidence="1">
    <location>
        <begin position="422"/>
        <end position="440"/>
    </location>
</feature>
<evidence type="ECO:0000256" key="1">
    <source>
        <dbReference type="SAM" id="Phobius"/>
    </source>
</evidence>
<organism evidence="2 3">
    <name type="scientific">Mytilus edulis</name>
    <name type="common">Blue mussel</name>
    <dbReference type="NCBI Taxonomy" id="6550"/>
    <lineage>
        <taxon>Eukaryota</taxon>
        <taxon>Metazoa</taxon>
        <taxon>Spiralia</taxon>
        <taxon>Lophotrochozoa</taxon>
        <taxon>Mollusca</taxon>
        <taxon>Bivalvia</taxon>
        <taxon>Autobranchia</taxon>
        <taxon>Pteriomorphia</taxon>
        <taxon>Mytilida</taxon>
        <taxon>Mytiloidea</taxon>
        <taxon>Mytilidae</taxon>
        <taxon>Mytilinae</taxon>
        <taxon>Mytilus</taxon>
    </lineage>
</organism>
<keyword evidence="1" id="KW-1133">Transmembrane helix</keyword>
<sequence length="522" mass="59847">MLEEQMSNDNDLETNDIETKDVPKEKIINMSTSGEHQELQHASDMSGDSYTSAIRVDIADLDGEDSLNLTTTTLRRCKQQILRPYWRLLLLIGWRGFGRESINSGSKVYSLLNTIYPVFIVLLLWYVYIYEIVACQWKLNVKKDTKSILQTTTAAITTISVNSTHEYQPLATYSPADLILQNLSHSKRSLPPEACEHVITTYVIPNILHFVAFIMGFVHYRIQENEQLYAIMEKVFLQATPLSNRASSQHRMIKNLGKIFGVHVTNISRLQKLRLFQVLGALWVFSTLILQGMYEWAFDFPKLIFFQATGKTIHWVLFCIELLGIMVLNSVSLAVVANYVTQCEMMLFYIRGLALRLQEKSSDLRIAMKDVLSVRQNLSVLNGPMARMTSLICVIFCELTIIGISILVLNKNDLPKIWLYRTFFPMVFFIMLCFPLFQAARVNSVCSRIIKIALEMRVFGYKGSSQLDLDSFMNFVSNTKLRAKLFHIPIMPAYLITIIVLSCLVLLILFQTSIIGPINYWF</sequence>
<keyword evidence="1" id="KW-0472">Membrane</keyword>
<dbReference type="PANTHER" id="PTHR38337">
    <property type="entry name" value="AGAP010540-PA"/>
    <property type="match status" value="1"/>
</dbReference>
<accession>A0A8S3Q405</accession>
<keyword evidence="3" id="KW-1185">Reference proteome</keyword>
<feature type="transmembrane region" description="Helical" evidence="1">
    <location>
        <begin position="391"/>
        <end position="410"/>
    </location>
</feature>
<name>A0A8S3Q405_MYTED</name>
<dbReference type="OrthoDB" id="6020333at2759"/>
<dbReference type="AlphaFoldDB" id="A0A8S3Q405"/>
<feature type="transmembrane region" description="Helical" evidence="1">
    <location>
        <begin position="314"/>
        <end position="341"/>
    </location>
</feature>
<gene>
    <name evidence="2" type="ORF">MEDL_6330</name>
</gene>
<comment type="caution">
    <text evidence="2">The sequence shown here is derived from an EMBL/GenBank/DDBJ whole genome shotgun (WGS) entry which is preliminary data.</text>
</comment>
<dbReference type="Proteomes" id="UP000683360">
    <property type="component" value="Unassembled WGS sequence"/>
</dbReference>
<keyword evidence="1" id="KW-0812">Transmembrane</keyword>
<feature type="transmembrane region" description="Helical" evidence="1">
    <location>
        <begin position="275"/>
        <end position="294"/>
    </location>
</feature>
<dbReference type="PANTHER" id="PTHR38337:SF1">
    <property type="entry name" value="GUSTATORY RECEPTOR"/>
    <property type="match status" value="1"/>
</dbReference>